<feature type="transmembrane region" description="Helical" evidence="6">
    <location>
        <begin position="542"/>
        <end position="566"/>
    </location>
</feature>
<dbReference type="PANTHER" id="PTHR12011">
    <property type="entry name" value="ADHESION G-PROTEIN COUPLED RECEPTOR"/>
    <property type="match status" value="1"/>
</dbReference>
<evidence type="ECO:0000256" key="3">
    <source>
        <dbReference type="ARBA" id="ARBA00022989"/>
    </source>
</evidence>
<accession>A0A448XDT1</accession>
<dbReference type="EMBL" id="CAAALY010247603">
    <property type="protein sequence ID" value="VEL34409.1"/>
    <property type="molecule type" value="Genomic_DNA"/>
</dbReference>
<dbReference type="Gene3D" id="2.60.220.50">
    <property type="match status" value="1"/>
</dbReference>
<dbReference type="Pfam" id="PF01825">
    <property type="entry name" value="GPS"/>
    <property type="match status" value="1"/>
</dbReference>
<evidence type="ECO:0000256" key="1">
    <source>
        <dbReference type="ARBA" id="ARBA00004370"/>
    </source>
</evidence>
<feature type="transmembrane region" description="Helical" evidence="6">
    <location>
        <begin position="587"/>
        <end position="614"/>
    </location>
</feature>
<dbReference type="InterPro" id="IPR046338">
    <property type="entry name" value="GAIN_dom_sf"/>
</dbReference>
<dbReference type="PROSITE" id="PS50221">
    <property type="entry name" value="GAIN_B"/>
    <property type="match status" value="1"/>
</dbReference>
<keyword evidence="3 6" id="KW-1133">Transmembrane helix</keyword>
<feature type="transmembrane region" description="Helical" evidence="6">
    <location>
        <begin position="634"/>
        <end position="654"/>
    </location>
</feature>
<dbReference type="InterPro" id="IPR057244">
    <property type="entry name" value="GAIN_B"/>
</dbReference>
<keyword evidence="5" id="KW-1015">Disulfide bond</keyword>
<feature type="transmembrane region" description="Helical" evidence="6">
    <location>
        <begin position="466"/>
        <end position="488"/>
    </location>
</feature>
<gene>
    <name evidence="8" type="ORF">PXEA_LOCUS27849</name>
</gene>
<dbReference type="GO" id="GO:0005886">
    <property type="term" value="C:plasma membrane"/>
    <property type="evidence" value="ECO:0007669"/>
    <property type="project" value="TreeGrafter"/>
</dbReference>
<organism evidence="8 9">
    <name type="scientific">Protopolystoma xenopodis</name>
    <dbReference type="NCBI Taxonomy" id="117903"/>
    <lineage>
        <taxon>Eukaryota</taxon>
        <taxon>Metazoa</taxon>
        <taxon>Spiralia</taxon>
        <taxon>Lophotrochozoa</taxon>
        <taxon>Platyhelminthes</taxon>
        <taxon>Monogenea</taxon>
        <taxon>Polyopisthocotylea</taxon>
        <taxon>Polystomatidea</taxon>
        <taxon>Polystomatidae</taxon>
        <taxon>Protopolystoma</taxon>
    </lineage>
</organism>
<feature type="transmembrane region" description="Helical" evidence="6">
    <location>
        <begin position="508"/>
        <end position="530"/>
    </location>
</feature>
<dbReference type="SMART" id="SM00303">
    <property type="entry name" value="GPS"/>
    <property type="match status" value="1"/>
</dbReference>
<reference evidence="8" key="1">
    <citation type="submission" date="2018-11" db="EMBL/GenBank/DDBJ databases">
        <authorList>
            <consortium name="Pathogen Informatics"/>
        </authorList>
    </citation>
    <scope>NUCLEOTIDE SEQUENCE</scope>
</reference>
<evidence type="ECO:0000256" key="6">
    <source>
        <dbReference type="SAM" id="Phobius"/>
    </source>
</evidence>
<sequence length="669" mass="71576">MFYSFFCIFCPKENLITMTGAFEKMTTKEDALRLLQLAKDTLNWAVGKLSLSNDSTSIDLTSILTACGKIVNHVLMIFDTNSPEITKTTVTNANESRDFIVNTLNTMAELLNSTTQPGLADVWSDLITRSSKTEIVAGQIVTQLATGMATLGLSTDLESACHVSFNTFNSTNMILGIIPAEDSNGSCSLNVSGDLDAGGSNGKSELVFRLTGNAVSQLSAPDAEVILPQKSIANILTGQGLNKTALFVTLLPSCFQNASTCSSVTGGIPVDRNNISQDVFTLSESSLTAALAADVPKVALNNASDLQILSHVLSVTVIPSEANRMQVDNSATWLNFSLPLGTMNVPHAVVYAKKTGRMPWAAAAANRVIASLEASMSLNLSVAQPVRCVFWNDTYYQMAPDSSSGAWDNNGCLTTGANLTHVNCSCSHLSLFAVAMQPVDQKDWLTDFWNVCGAADADTHALVMDMIFLVCNPVSLIATSAMIISLALRLWMEASGTLNWVRIPPQRYLVHIGLAVSLFIWHAGLLAALTAEKTVPDDPTSLAAPLFCQLAGFVVSLAGLFVTAWLACENFFLFQSLVRGYLTLKTLVLLFTVCLPPIILLATSTALSGLAQVFGQDLICLPARESLVLPLVEGGMLAYLTVGGLFSMILACNLETPAHLVPELVYDLK</sequence>
<name>A0A448XDT1_9PLAT</name>
<dbReference type="InterPro" id="IPR000203">
    <property type="entry name" value="GPS"/>
</dbReference>
<evidence type="ECO:0000256" key="2">
    <source>
        <dbReference type="ARBA" id="ARBA00022692"/>
    </source>
</evidence>
<keyword evidence="9" id="KW-1185">Reference proteome</keyword>
<comment type="subcellular location">
    <subcellularLocation>
        <location evidence="1">Membrane</location>
    </subcellularLocation>
</comment>
<dbReference type="PANTHER" id="PTHR12011:SF347">
    <property type="entry name" value="FI21270P1-RELATED"/>
    <property type="match status" value="1"/>
</dbReference>
<evidence type="ECO:0000256" key="5">
    <source>
        <dbReference type="ARBA" id="ARBA00023157"/>
    </source>
</evidence>
<keyword evidence="2 6" id="KW-0812">Transmembrane</keyword>
<dbReference type="AlphaFoldDB" id="A0A448XDT1"/>
<dbReference type="Gene3D" id="1.20.1070.10">
    <property type="entry name" value="Rhodopsin 7-helix transmembrane proteins"/>
    <property type="match status" value="1"/>
</dbReference>
<evidence type="ECO:0000313" key="9">
    <source>
        <dbReference type="Proteomes" id="UP000784294"/>
    </source>
</evidence>
<proteinExistence type="predicted"/>
<feature type="domain" description="GAIN-B" evidence="7">
    <location>
        <begin position="271"/>
        <end position="442"/>
    </location>
</feature>
<keyword evidence="4 6" id="KW-0472">Membrane</keyword>
<evidence type="ECO:0000256" key="4">
    <source>
        <dbReference type="ARBA" id="ARBA00023136"/>
    </source>
</evidence>
<evidence type="ECO:0000259" key="7">
    <source>
        <dbReference type="PROSITE" id="PS50221"/>
    </source>
</evidence>
<dbReference type="Proteomes" id="UP000784294">
    <property type="component" value="Unassembled WGS sequence"/>
</dbReference>
<dbReference type="OrthoDB" id="10034530at2759"/>
<evidence type="ECO:0000313" key="8">
    <source>
        <dbReference type="EMBL" id="VEL34409.1"/>
    </source>
</evidence>
<comment type="caution">
    <text evidence="8">The sequence shown here is derived from an EMBL/GenBank/DDBJ whole genome shotgun (WGS) entry which is preliminary data.</text>
</comment>
<protein>
    <recommendedName>
        <fullName evidence="7">GAIN-B domain-containing protein</fullName>
    </recommendedName>
</protein>